<reference evidence="2" key="1">
    <citation type="journal article" date="2023" name="G3 (Bethesda)">
        <title>Genome assembly and association tests identify interacting loci associated with vigor, precocity, and sex in interspecific pistachio rootstocks.</title>
        <authorList>
            <person name="Palmer W."/>
            <person name="Jacygrad E."/>
            <person name="Sagayaradj S."/>
            <person name="Cavanaugh K."/>
            <person name="Han R."/>
            <person name="Bertier L."/>
            <person name="Beede B."/>
            <person name="Kafkas S."/>
            <person name="Golino D."/>
            <person name="Preece J."/>
            <person name="Michelmore R."/>
        </authorList>
    </citation>
    <scope>NUCLEOTIDE SEQUENCE [LARGE SCALE GENOMIC DNA]</scope>
</reference>
<evidence type="ECO:0000313" key="2">
    <source>
        <dbReference type="Proteomes" id="UP001163603"/>
    </source>
</evidence>
<dbReference type="Proteomes" id="UP001163603">
    <property type="component" value="Chromosome 14"/>
</dbReference>
<dbReference type="EMBL" id="CM047749">
    <property type="protein sequence ID" value="KAJ0009963.1"/>
    <property type="molecule type" value="Genomic_DNA"/>
</dbReference>
<comment type="caution">
    <text evidence="1">The sequence shown here is derived from an EMBL/GenBank/DDBJ whole genome shotgun (WGS) entry which is preliminary data.</text>
</comment>
<sequence length="545" mass="61446">MKQCLADPQRTHFGGGIIVNPEFNQGTKGWTVFGQGAIKEGTSERGNKFIMARSRTQSLDSFSQKVQLEKGKLYSFSAWVQISEGSETVLAVFETPDGKLIHGGKVVAKHGCWSLLKGGLVANFTGLVQILLESKNTKVEIWADNVSLQSFTEEQWRLHQDKSIEKVRKRKVRFQLIYANKTSMEGAIVSIKQIKSGFPFGCGMNHYILKDTNYRKWFPSRFKFTTFTNEMKWYSTEIKQGQENYTIADAMVKFAKQNGISIRAHNIFWDNPKKQPQWVKTLSPEELRKAAAKRMNSVTSRYAGKLIAWDVVNENLHFRFFEDKLGENASAEFYKKAYQLDPNTTMFMNEYNTIESAGDEKANAFQYKKKLKEILSYPGNSAVSLGIGLQGHFDYEQPNIAYMRSSLDILGSMKLPIWLTEVDVKAGPNQPKYLEEVLREAYSHPAVQGIITFAGPKSAGFNEMPLVDNDYKNTAAGDVVDKLLAEWKSSTLETVASSTGFSELSLFHGDYSVTVKNPVTNTLTSVNFKVTNDLPQGTFQVQIDL</sequence>
<keyword evidence="2" id="KW-1185">Reference proteome</keyword>
<name>A0ACC0X2X2_9ROSI</name>
<gene>
    <name evidence="1" type="ORF">Pint_33676</name>
</gene>
<organism evidence="1 2">
    <name type="scientific">Pistacia integerrima</name>
    <dbReference type="NCBI Taxonomy" id="434235"/>
    <lineage>
        <taxon>Eukaryota</taxon>
        <taxon>Viridiplantae</taxon>
        <taxon>Streptophyta</taxon>
        <taxon>Embryophyta</taxon>
        <taxon>Tracheophyta</taxon>
        <taxon>Spermatophyta</taxon>
        <taxon>Magnoliopsida</taxon>
        <taxon>eudicotyledons</taxon>
        <taxon>Gunneridae</taxon>
        <taxon>Pentapetalae</taxon>
        <taxon>rosids</taxon>
        <taxon>malvids</taxon>
        <taxon>Sapindales</taxon>
        <taxon>Anacardiaceae</taxon>
        <taxon>Pistacia</taxon>
    </lineage>
</organism>
<accession>A0ACC0X2X2</accession>
<evidence type="ECO:0000313" key="1">
    <source>
        <dbReference type="EMBL" id="KAJ0009963.1"/>
    </source>
</evidence>
<proteinExistence type="predicted"/>
<protein>
    <submittedName>
        <fullName evidence="1">Uncharacterized protein</fullName>
    </submittedName>
</protein>